<feature type="compositionally biased region" description="Low complexity" evidence="1">
    <location>
        <begin position="32"/>
        <end position="41"/>
    </location>
</feature>
<evidence type="ECO:0000259" key="2">
    <source>
        <dbReference type="PROSITE" id="PS51806"/>
    </source>
</evidence>
<dbReference type="Pfam" id="PF14144">
    <property type="entry name" value="DOG1"/>
    <property type="match status" value="1"/>
</dbReference>
<dbReference type="PANTHER" id="PTHR46354">
    <property type="entry name" value="DOG1 DOMAIN-CONTAINING PROTEIN"/>
    <property type="match status" value="1"/>
</dbReference>
<protein>
    <recommendedName>
        <fullName evidence="2">DOG1 domain-containing protein</fullName>
    </recommendedName>
</protein>
<evidence type="ECO:0000256" key="1">
    <source>
        <dbReference type="SAM" id="MobiDB-lite"/>
    </source>
</evidence>
<feature type="non-terminal residue" evidence="3">
    <location>
        <position position="1"/>
    </location>
</feature>
<dbReference type="InterPro" id="IPR025422">
    <property type="entry name" value="TGA_domain"/>
</dbReference>
<dbReference type="AlphaFoldDB" id="A0A4Y1RGI2"/>
<accession>A0A4Y1RGI2</accession>
<dbReference type="InterPro" id="IPR051886">
    <property type="entry name" value="Seed_Dev/Stress_Resp_Reg"/>
</dbReference>
<name>A0A4Y1RGI2_PRUDU</name>
<dbReference type="GO" id="GO:0006351">
    <property type="term" value="P:DNA-templated transcription"/>
    <property type="evidence" value="ECO:0007669"/>
    <property type="project" value="InterPro"/>
</dbReference>
<evidence type="ECO:0000313" key="3">
    <source>
        <dbReference type="EMBL" id="BBH03175.1"/>
    </source>
</evidence>
<feature type="region of interest" description="Disordered" evidence="1">
    <location>
        <begin position="14"/>
        <end position="64"/>
    </location>
</feature>
<dbReference type="GO" id="GO:0043565">
    <property type="term" value="F:sequence-specific DNA binding"/>
    <property type="evidence" value="ECO:0007669"/>
    <property type="project" value="InterPro"/>
</dbReference>
<proteinExistence type="predicted"/>
<dbReference type="PANTHER" id="PTHR46354:SF9">
    <property type="entry name" value="PROTEIN INAPERTURATE POLLEN1"/>
    <property type="match status" value="1"/>
</dbReference>
<dbReference type="EMBL" id="AP019301">
    <property type="protein sequence ID" value="BBH03175.1"/>
    <property type="molecule type" value="Genomic_DNA"/>
</dbReference>
<feature type="compositionally biased region" description="Polar residues" evidence="1">
    <location>
        <begin position="21"/>
        <end position="31"/>
    </location>
</feature>
<gene>
    <name evidence="3" type="ORF">Prudu_013964</name>
</gene>
<reference evidence="3" key="1">
    <citation type="journal article" date="2019" name="Science">
        <title>Mutation of a bHLH transcription factor allowed almond domestication.</title>
        <authorList>
            <person name="Sanchez-Perez R."/>
            <person name="Pavan S."/>
            <person name="Mazzeo R."/>
            <person name="Moldovan C."/>
            <person name="Aiese Cigliano R."/>
            <person name="Del Cueto J."/>
            <person name="Ricciardi F."/>
            <person name="Lotti C."/>
            <person name="Ricciardi L."/>
            <person name="Dicenta F."/>
            <person name="Lopez-Marques R.L."/>
            <person name="Lindberg Moller B."/>
        </authorList>
    </citation>
    <scope>NUCLEOTIDE SEQUENCE</scope>
</reference>
<sequence>PNKVLGLSKIKTQPPFKLPFPSTNSTLSPNFSKSKSSSSSSLLPHKNTTRTQKQKQKNPRIPTKNLKNTSLKMLKAVGLFGRKKTTRQFKDFYAEWFNTLKNTLLPSLRSSMSESDSSLTRLSTQMEALHLHFQSYYDALDLAAQNDVAQLLCPTWRNPLEKPFLFLGDFHPYLFTNLLRSFLTQNDTDSDNENDGDSMVVQCDRGDRDRFDRPWHIATAWRRPSYNLMERVEQVERGLRLMVPALAARARDAQVGFLERVARNWAFGTHKAAVEEAMAEQNEEMVGVFVDANRLRKSVLVEIMGATSVFQGALFLEGLAQFLVGFRDPELLAQFELCKTPLSKQSRVLNPIHVYWD</sequence>
<organism evidence="3">
    <name type="scientific">Prunus dulcis</name>
    <name type="common">Almond</name>
    <name type="synonym">Amygdalus dulcis</name>
    <dbReference type="NCBI Taxonomy" id="3755"/>
    <lineage>
        <taxon>Eukaryota</taxon>
        <taxon>Viridiplantae</taxon>
        <taxon>Streptophyta</taxon>
        <taxon>Embryophyta</taxon>
        <taxon>Tracheophyta</taxon>
        <taxon>Spermatophyta</taxon>
        <taxon>Magnoliopsida</taxon>
        <taxon>eudicotyledons</taxon>
        <taxon>Gunneridae</taxon>
        <taxon>Pentapetalae</taxon>
        <taxon>rosids</taxon>
        <taxon>fabids</taxon>
        <taxon>Rosales</taxon>
        <taxon>Rosaceae</taxon>
        <taxon>Amygdaloideae</taxon>
        <taxon>Amygdaleae</taxon>
        <taxon>Prunus</taxon>
    </lineage>
</organism>
<dbReference type="PROSITE" id="PS51806">
    <property type="entry name" value="DOG1"/>
    <property type="match status" value="1"/>
</dbReference>
<feature type="domain" description="DOG1" evidence="2">
    <location>
        <begin position="86"/>
        <end position="336"/>
    </location>
</feature>